<dbReference type="GO" id="GO:0046872">
    <property type="term" value="F:metal ion binding"/>
    <property type="evidence" value="ECO:0007669"/>
    <property type="project" value="UniProtKB-KW"/>
</dbReference>
<dbReference type="SUPFAM" id="SSF55464">
    <property type="entry name" value="Origin of replication-binding domain, RBD-like"/>
    <property type="match status" value="1"/>
</dbReference>
<keyword evidence="3" id="KW-1048">Host nucleus</keyword>
<dbReference type="GO" id="GO:0004519">
    <property type="term" value="F:endonuclease activity"/>
    <property type="evidence" value="ECO:0007669"/>
    <property type="project" value="UniProtKB-KW"/>
</dbReference>
<feature type="domain" description="CRESS-DNA virus Rep endonuclease" evidence="14">
    <location>
        <begin position="3"/>
        <end position="102"/>
    </location>
</feature>
<accession>A0A8K1HJ44</accession>
<dbReference type="EMBL" id="MZ556200">
    <property type="protein sequence ID" value="UBJ26253.1"/>
    <property type="molecule type" value="Genomic_DNA"/>
</dbReference>
<dbReference type="InterPro" id="IPR027417">
    <property type="entry name" value="P-loop_NTPase"/>
</dbReference>
<keyword evidence="8" id="KW-0479">Metal-binding</keyword>
<dbReference type="InterPro" id="IPR049912">
    <property type="entry name" value="CRESS_DNA_REP"/>
</dbReference>
<dbReference type="GO" id="GO:0003677">
    <property type="term" value="F:DNA binding"/>
    <property type="evidence" value="ECO:0007669"/>
    <property type="project" value="UniProtKB-KW"/>
</dbReference>
<dbReference type="SUPFAM" id="SSF52540">
    <property type="entry name" value="P-loop containing nucleoside triphosphate hydrolases"/>
    <property type="match status" value="1"/>
</dbReference>
<proteinExistence type="predicted"/>
<keyword evidence="11" id="KW-0378">Hydrolase</keyword>
<dbReference type="Gene3D" id="3.40.1310.20">
    <property type="match status" value="1"/>
</dbReference>
<evidence type="ECO:0000256" key="3">
    <source>
        <dbReference type="ARBA" id="ARBA00022562"/>
    </source>
</evidence>
<reference evidence="16" key="1">
    <citation type="submission" date="2021-07" db="EMBL/GenBank/DDBJ databases">
        <title>Communication and adaptive evolution of viruses within giant pandas and their associated organisms in a local ecological environment.</title>
        <authorList>
            <person name="Zhao M."/>
            <person name="Liu S."/>
            <person name="Zhang W."/>
        </authorList>
    </citation>
    <scope>NUCLEOTIDE SEQUENCE</scope>
    <source>
        <strain evidence="16">Gpf017geno01-5</strain>
        <strain evidence="15">Gpf267geno02-12</strain>
    </source>
</reference>
<keyword evidence="4" id="KW-0808">Transferase</keyword>
<evidence type="ECO:0000256" key="13">
    <source>
        <dbReference type="ARBA" id="ARBA00023125"/>
    </source>
</evidence>
<evidence type="ECO:0000256" key="8">
    <source>
        <dbReference type="ARBA" id="ARBA00022723"/>
    </source>
</evidence>
<evidence type="ECO:0000256" key="7">
    <source>
        <dbReference type="ARBA" id="ARBA00022722"/>
    </source>
</evidence>
<dbReference type="Pfam" id="PF00799">
    <property type="entry name" value="Gemini_AL1"/>
    <property type="match status" value="1"/>
</dbReference>
<dbReference type="GO" id="GO:0000166">
    <property type="term" value="F:nucleotide binding"/>
    <property type="evidence" value="ECO:0007669"/>
    <property type="project" value="UniProtKB-KW"/>
</dbReference>
<dbReference type="GO" id="GO:0016787">
    <property type="term" value="F:hydrolase activity"/>
    <property type="evidence" value="ECO:0007669"/>
    <property type="project" value="UniProtKB-KW"/>
</dbReference>
<dbReference type="GO" id="GO:0016779">
    <property type="term" value="F:nucleotidyltransferase activity"/>
    <property type="evidence" value="ECO:0007669"/>
    <property type="project" value="UniProtKB-KW"/>
</dbReference>
<evidence type="ECO:0000256" key="6">
    <source>
        <dbReference type="ARBA" id="ARBA00022705"/>
    </source>
</evidence>
<evidence type="ECO:0000256" key="10">
    <source>
        <dbReference type="ARBA" id="ARBA00022759"/>
    </source>
</evidence>
<protein>
    <recommendedName>
        <fullName evidence="2">Replication-associated protein</fullName>
    </recommendedName>
</protein>
<sequence>MLFVNSRYILLTYAQSNGLDEWAVSDMLSQLGAECIVARENHKDGGTHLHVFADFNRKFRSRDVHIFDVGGFHPNVSPSRGTPEKGFDYAIKDGDVVAGGLARPPPRGGLHAGAHRVRNVAHLCEDSEEFLELCDEMERGELINRFSNYSAYAHWRFKPDVPEYSTPEGFEFVGGELDGRDDWVRDSGIRGGEPLIGPRRKSLVLYGRSLTGKTTWARSLGRHLHTHRMLNTKDVAEGHALAHYHVLDDVDIKFFPGWKDWLGGMRHIPLRVLYRDTQNIEWGRPCVWTNNVDPRVVMRRSIEKEDGHFCMEDIEWMDANCVFIHIDQEIAIFHASTE</sequence>
<keyword evidence="5" id="KW-0548">Nucleotidyltransferase</keyword>
<evidence type="ECO:0000256" key="5">
    <source>
        <dbReference type="ARBA" id="ARBA00022695"/>
    </source>
</evidence>
<keyword evidence="7" id="KW-0540">Nuclease</keyword>
<evidence type="ECO:0000256" key="2">
    <source>
        <dbReference type="ARBA" id="ARBA00014531"/>
    </source>
</evidence>
<keyword evidence="10" id="KW-0255">Endonuclease</keyword>
<evidence type="ECO:0000256" key="4">
    <source>
        <dbReference type="ARBA" id="ARBA00022679"/>
    </source>
</evidence>
<keyword evidence="6" id="KW-0235">DNA replication</keyword>
<evidence type="ECO:0000256" key="1">
    <source>
        <dbReference type="ARBA" id="ARBA00004147"/>
    </source>
</evidence>
<evidence type="ECO:0000256" key="9">
    <source>
        <dbReference type="ARBA" id="ARBA00022741"/>
    </source>
</evidence>
<name>A0A8K1HJ44_9VIRU</name>
<dbReference type="GO" id="GO:0042025">
    <property type="term" value="C:host cell nucleus"/>
    <property type="evidence" value="ECO:0007669"/>
    <property type="project" value="UniProtKB-SubCell"/>
</dbReference>
<keyword evidence="13" id="KW-0238">DNA-binding</keyword>
<comment type="subcellular location">
    <subcellularLocation>
        <location evidence="1">Host nucleus</location>
    </subcellularLocation>
</comment>
<dbReference type="EMBL" id="MZ556151">
    <property type="protein sequence ID" value="UBJ26233.1"/>
    <property type="molecule type" value="Genomic_DNA"/>
</dbReference>
<evidence type="ECO:0000256" key="12">
    <source>
        <dbReference type="ARBA" id="ARBA00023124"/>
    </source>
</evidence>
<keyword evidence="12" id="KW-0190">Covalent protein-DNA linkage</keyword>
<dbReference type="PROSITE" id="PS52020">
    <property type="entry name" value="CRESS_DNA_REP"/>
    <property type="match status" value="1"/>
</dbReference>
<keyword evidence="9" id="KW-0547">Nucleotide-binding</keyword>
<evidence type="ECO:0000313" key="15">
    <source>
        <dbReference type="EMBL" id="UBJ26233.1"/>
    </source>
</evidence>
<organism evidence="16">
    <name type="scientific">Giant panda feces-associated gemycircularvirus</name>
    <dbReference type="NCBI Taxonomy" id="2864014"/>
    <lineage>
        <taxon>Viruses</taxon>
        <taxon>Monodnaviria</taxon>
        <taxon>Shotokuvirae</taxon>
        <taxon>Cressdnaviricota</taxon>
        <taxon>Repensiviricetes</taxon>
        <taxon>Geplafuvirales</taxon>
        <taxon>Genomoviridae</taxon>
        <taxon>Gemycircularvirus</taxon>
    </lineage>
</organism>
<evidence type="ECO:0000256" key="11">
    <source>
        <dbReference type="ARBA" id="ARBA00022801"/>
    </source>
</evidence>
<evidence type="ECO:0000313" key="16">
    <source>
        <dbReference type="EMBL" id="UBJ26253.1"/>
    </source>
</evidence>
<dbReference type="GO" id="GO:0006260">
    <property type="term" value="P:DNA replication"/>
    <property type="evidence" value="ECO:0007669"/>
    <property type="project" value="UniProtKB-KW"/>
</dbReference>
<evidence type="ECO:0000259" key="14">
    <source>
        <dbReference type="PROSITE" id="PS52020"/>
    </source>
</evidence>